<dbReference type="SUPFAM" id="SSF55073">
    <property type="entry name" value="Nucleotide cyclase"/>
    <property type="match status" value="1"/>
</dbReference>
<keyword evidence="3" id="KW-0547">Nucleotide-binding</keyword>
<evidence type="ECO:0000313" key="11">
    <source>
        <dbReference type="Proteomes" id="UP001470230"/>
    </source>
</evidence>
<feature type="transmembrane region" description="Helical" evidence="7">
    <location>
        <begin position="194"/>
        <end position="216"/>
    </location>
</feature>
<feature type="transmembrane region" description="Helical" evidence="7">
    <location>
        <begin position="108"/>
        <end position="133"/>
    </location>
</feature>
<organism evidence="10 11">
    <name type="scientific">Tritrichomonas musculus</name>
    <dbReference type="NCBI Taxonomy" id="1915356"/>
    <lineage>
        <taxon>Eukaryota</taxon>
        <taxon>Metamonada</taxon>
        <taxon>Parabasalia</taxon>
        <taxon>Tritrichomonadida</taxon>
        <taxon>Tritrichomonadidae</taxon>
        <taxon>Tritrichomonas</taxon>
    </lineage>
</organism>
<feature type="transmembrane region" description="Helical" evidence="7">
    <location>
        <begin position="323"/>
        <end position="343"/>
    </location>
</feature>
<dbReference type="SUPFAM" id="SSF55785">
    <property type="entry name" value="PYP-like sensor domain (PAS domain)"/>
    <property type="match status" value="1"/>
</dbReference>
<feature type="transmembrane region" description="Helical" evidence="7">
    <location>
        <begin position="966"/>
        <end position="988"/>
    </location>
</feature>
<dbReference type="InterPro" id="IPR050401">
    <property type="entry name" value="Cyclic_nucleotide_synthase"/>
</dbReference>
<dbReference type="SMART" id="SM00044">
    <property type="entry name" value="CYCc"/>
    <property type="match status" value="1"/>
</dbReference>
<name>A0ABR2KG39_9EUKA</name>
<evidence type="ECO:0000256" key="2">
    <source>
        <dbReference type="ARBA" id="ARBA00022692"/>
    </source>
</evidence>
<evidence type="ECO:0000256" key="4">
    <source>
        <dbReference type="ARBA" id="ARBA00022989"/>
    </source>
</evidence>
<evidence type="ECO:0000259" key="9">
    <source>
        <dbReference type="PROSITE" id="PS50125"/>
    </source>
</evidence>
<feature type="transmembrane region" description="Helical" evidence="7">
    <location>
        <begin position="153"/>
        <end position="174"/>
    </location>
</feature>
<dbReference type="NCBIfam" id="TIGR00229">
    <property type="entry name" value="sensory_box"/>
    <property type="match status" value="1"/>
</dbReference>
<feature type="transmembrane region" description="Helical" evidence="7">
    <location>
        <begin position="41"/>
        <end position="62"/>
    </location>
</feature>
<evidence type="ECO:0000256" key="6">
    <source>
        <dbReference type="ARBA" id="ARBA00023239"/>
    </source>
</evidence>
<evidence type="ECO:0000313" key="10">
    <source>
        <dbReference type="EMBL" id="KAK8890108.1"/>
    </source>
</evidence>
<keyword evidence="11" id="KW-1185">Reference proteome</keyword>
<dbReference type="EMBL" id="JAPFFF010000005">
    <property type="protein sequence ID" value="KAK8890108.1"/>
    <property type="molecule type" value="Genomic_DNA"/>
</dbReference>
<dbReference type="CDD" id="cd07302">
    <property type="entry name" value="CHD"/>
    <property type="match status" value="1"/>
</dbReference>
<dbReference type="Proteomes" id="UP001470230">
    <property type="component" value="Unassembled WGS sequence"/>
</dbReference>
<dbReference type="InterPro" id="IPR029787">
    <property type="entry name" value="Nucleotide_cyclase"/>
</dbReference>
<reference evidence="10 11" key="1">
    <citation type="submission" date="2024-04" db="EMBL/GenBank/DDBJ databases">
        <title>Tritrichomonas musculus Genome.</title>
        <authorList>
            <person name="Alves-Ferreira E."/>
            <person name="Grigg M."/>
            <person name="Lorenzi H."/>
            <person name="Galac M."/>
        </authorList>
    </citation>
    <scope>NUCLEOTIDE SEQUENCE [LARGE SCALE GENOMIC DNA]</scope>
    <source>
        <strain evidence="10 11">EAF2021</strain>
    </source>
</reference>
<feature type="domain" description="PAS" evidence="8">
    <location>
        <begin position="1268"/>
        <end position="1311"/>
    </location>
</feature>
<keyword evidence="4 7" id="KW-1133">Transmembrane helix</keyword>
<dbReference type="Pfam" id="PF13426">
    <property type="entry name" value="PAS_9"/>
    <property type="match status" value="1"/>
</dbReference>
<evidence type="ECO:0000256" key="1">
    <source>
        <dbReference type="ARBA" id="ARBA00004370"/>
    </source>
</evidence>
<feature type="transmembrane region" description="Helical" evidence="7">
    <location>
        <begin position="261"/>
        <end position="279"/>
    </location>
</feature>
<keyword evidence="5 7" id="KW-0472">Membrane</keyword>
<sequence length="1581" mass="180621">MGDPQGKLPSQLSSVSSMNLNGIEDFSKNSRWTNAFKISDYMVQNCTFPTTITFLFFIFLMYQIYTTSIWHPFLTHKKGRDDIFYYIYIVAFFSEQTDLASANSGNDFTIQFIVFTVLFVISLISLLYAFASFKITRQMNSLVIYFVRLTHEYVGIIIIYPISSLAGQICYKIININEFYDSGANDENSIPGLSILAFVLLLIYLIYFIFVTTFFYGASSASVYIDHSYFMNYDQFYFRIFLLLNAAIIFLQPLFMGIENWGFLSVVVFHLIIVIYEIIQQTYLPFQFAFSNIIFSGILYAMIAQNIFVAIVYMFFIDLERKWLIIVYAAILVVSIIISSIVYSQLKSRKEKKLFYNGKTNTVMGIKVNSDNIRLTDEEKVERFSQMKLESTQNSLFYLHYGLHDMSDMFLDMSLIQYIVQNERTKDNVINCLRFVIIFPTHIRIANQLMYILKKMGGFSLFDQYIIFQVRKIRILRQSSSSLQSTEQLHEISRLNQACQSKVSNFFGRRTANCGILTNIYKSVSNVNGLFKESLVSYANSTLYRDEYVNFLIDGQSDFTAAISETRKREMLETGTSYAKDICFRSFVVSYESYLRDKVLNSKGQFISAIRPDGSISMQTDTKHTSSSGELELRVEEEIGKTIINQARIRIAMQNAIRCKKANFSKVMIFYLILSLILSIILFSVMFGLLFNYFDHRYSSTQRSMKSSYTLMYFVTSNLANLLAWGNQTGNFVFGSNREKQWYTHESPYRGFLDYNLTFSQNALWFQKRAQRMYIDLTSDFSSFALESSDRESVQKMSSPLVNPSVNLTLCYDGSPAKKVTTGLAMAFTFIHVSQASLAKNTDYATWFSQNNDFCHAISINSDIASAMNEFRLGIVDEEKKNAKDVKKFLNLLTIIIPIVYFIYGFILFIIFAMLYMHEVQNFATSILGFEKATLEDAASSLNLRNKARNGEKSDMNQNQEHSSNYLIVLYIVAYFCLMACILVLFIVDSKNAETLNIRFQSTTIWSLRSSVRMPFTLISLQSLLLALFITPGKRSVETNITNAKRELETYRGFVDFVVENSNFLIQGDSETEELIGFDSVIDDIITKTQCEPDPGNVSMHETYRCNSLNQLIYYYDRLSNDIAIEISKYDGYVYGKMPGEIPHLVLNHIIPDSITLNERFDHLVVSFLENFKTSHIIFYIIQLIVIVIIFIVGFLLWKHFNNAYDTALLLLRRVSPVAVVSNTKLLKYILDISSNDKVNVMSTSESIVKNSLSSIICIGKMKTIEIVNKSVSSMLGYTPDQVLGQNIENIFDDESAFIVNQKIDLMMAKQCPLYYESHIMCVNDNNMKVPCMIMMIGIENDENELSFVIVLNEESELIEQQKKAEEAKASSEKLLYNILPRSIVTRINAGEKDISFTVEKATICFIDFVKFSEHSAHLTPKEIMGHLSAFFGAYDEIIMKYEHLMKIKLIGDVYMCAGGLFSPDIQPSVHAEQMIGFALDALTAIDELNVKLSTLLTVRIGINTGGPIIAGVLGTDKPVFDIIGDPINIASRLQSTDIPGQIQISKDTYEIIGSNDFNIEPRGEVFLKGKGNQMVYIVKP</sequence>
<feature type="transmembrane region" description="Helical" evidence="7">
    <location>
        <begin position="291"/>
        <end position="317"/>
    </location>
</feature>
<feature type="transmembrane region" description="Helical" evidence="7">
    <location>
        <begin position="668"/>
        <end position="691"/>
    </location>
</feature>
<evidence type="ECO:0000259" key="8">
    <source>
        <dbReference type="PROSITE" id="PS50112"/>
    </source>
</evidence>
<dbReference type="PANTHER" id="PTHR11920">
    <property type="entry name" value="GUANYLYL CYCLASE"/>
    <property type="match status" value="1"/>
</dbReference>
<feature type="transmembrane region" description="Helical" evidence="7">
    <location>
        <begin position="711"/>
        <end position="734"/>
    </location>
</feature>
<evidence type="ECO:0000256" key="5">
    <source>
        <dbReference type="ARBA" id="ARBA00023136"/>
    </source>
</evidence>
<feature type="transmembrane region" description="Helical" evidence="7">
    <location>
        <begin position="1177"/>
        <end position="1198"/>
    </location>
</feature>
<comment type="caution">
    <text evidence="10">The sequence shown here is derived from an EMBL/GenBank/DDBJ whole genome shotgun (WGS) entry which is preliminary data.</text>
</comment>
<accession>A0ABR2KG39</accession>
<feature type="domain" description="Guanylate cyclase" evidence="9">
    <location>
        <begin position="1403"/>
        <end position="1535"/>
    </location>
</feature>
<feature type="transmembrane region" description="Helical" evidence="7">
    <location>
        <begin position="236"/>
        <end position="255"/>
    </location>
</feature>
<dbReference type="Gene3D" id="3.30.70.1230">
    <property type="entry name" value="Nucleotide cyclase"/>
    <property type="match status" value="1"/>
</dbReference>
<dbReference type="InterPro" id="IPR035965">
    <property type="entry name" value="PAS-like_dom_sf"/>
</dbReference>
<proteinExistence type="predicted"/>
<protein>
    <recommendedName>
        <fullName evidence="12">Adenylate and Guanylate cyclase catalytic domain containing protein</fullName>
    </recommendedName>
</protein>
<dbReference type="Gene3D" id="3.30.450.20">
    <property type="entry name" value="PAS domain"/>
    <property type="match status" value="1"/>
</dbReference>
<dbReference type="PROSITE" id="PS50112">
    <property type="entry name" value="PAS"/>
    <property type="match status" value="1"/>
</dbReference>
<evidence type="ECO:0000256" key="7">
    <source>
        <dbReference type="SAM" id="Phobius"/>
    </source>
</evidence>
<comment type="subcellular location">
    <subcellularLocation>
        <location evidence="1">Membrane</location>
    </subcellularLocation>
</comment>
<dbReference type="InterPro" id="IPR001054">
    <property type="entry name" value="A/G_cyclase"/>
</dbReference>
<feature type="transmembrane region" description="Helical" evidence="7">
    <location>
        <begin position="83"/>
        <end position="102"/>
    </location>
</feature>
<keyword evidence="6" id="KW-0456">Lyase</keyword>
<dbReference type="PROSITE" id="PS50125">
    <property type="entry name" value="GUANYLATE_CYCLASE_2"/>
    <property type="match status" value="1"/>
</dbReference>
<dbReference type="Pfam" id="PF00211">
    <property type="entry name" value="Guanylate_cyc"/>
    <property type="match status" value="1"/>
</dbReference>
<gene>
    <name evidence="10" type="ORF">M9Y10_034868</name>
</gene>
<dbReference type="PANTHER" id="PTHR11920:SF335">
    <property type="entry name" value="GUANYLATE CYCLASE"/>
    <property type="match status" value="1"/>
</dbReference>
<evidence type="ECO:0000256" key="3">
    <source>
        <dbReference type="ARBA" id="ARBA00022741"/>
    </source>
</evidence>
<feature type="transmembrane region" description="Helical" evidence="7">
    <location>
        <begin position="889"/>
        <end position="916"/>
    </location>
</feature>
<evidence type="ECO:0008006" key="12">
    <source>
        <dbReference type="Google" id="ProtNLM"/>
    </source>
</evidence>
<dbReference type="InterPro" id="IPR000014">
    <property type="entry name" value="PAS"/>
</dbReference>
<keyword evidence="2 7" id="KW-0812">Transmembrane</keyword>